<dbReference type="EMBL" id="JH430738">
    <property type="status" value="NOT_ANNOTATED_CDS"/>
    <property type="molecule type" value="Genomic_DNA"/>
</dbReference>
<evidence type="ECO:0000259" key="2">
    <source>
        <dbReference type="PROSITE" id="PS50003"/>
    </source>
</evidence>
<dbReference type="HOGENOM" id="CLU_521077_0_0_1"/>
<evidence type="ECO:0000313" key="3">
    <source>
        <dbReference type="EnsemblMetazoa" id="SMAR001690-PA"/>
    </source>
</evidence>
<feature type="domain" description="PH" evidence="2">
    <location>
        <begin position="28"/>
        <end position="126"/>
    </location>
</feature>
<dbReference type="Pfam" id="PF00169">
    <property type="entry name" value="PH"/>
    <property type="match status" value="1"/>
</dbReference>
<proteinExistence type="predicted"/>
<name>T1IL70_STRMM</name>
<feature type="region of interest" description="Disordered" evidence="1">
    <location>
        <begin position="273"/>
        <end position="294"/>
    </location>
</feature>
<accession>T1IL70</accession>
<reference evidence="3" key="2">
    <citation type="submission" date="2015-02" db="UniProtKB">
        <authorList>
            <consortium name="EnsemblMetazoa"/>
        </authorList>
    </citation>
    <scope>IDENTIFICATION</scope>
</reference>
<evidence type="ECO:0000313" key="4">
    <source>
        <dbReference type="Proteomes" id="UP000014500"/>
    </source>
</evidence>
<sequence>MAVEANYTNKKKVKMNAGKYEDVIRDPSCVIYGLLNQKRKSGEKNQRYCAVWKNYFLNYKDKIDIKPQVAFTLEGFKVEKCDLISDNEQGRYTFELSKPGVVTHLFEADSEDNLKEWLSVRLKIQEIITETIHDQSPKNAESNTLQEDLVSVATASDEPDSNSASFNFAAVDEVKLRNLNINATRIHTCLSFDSVTKVTKDENSAIVNTMQRSEEIEDLSSIVDDYDCSDEELIIIEKNKFKNQQQSQPESSTDVFGEKKYDTKIKENEVAEGKPDNTTMQGYEEQTEDKVEMRKQRTDDEFFSGYKDRTKSLSEEVFEALGMTEEIEIIKEEEEVKSVSTVEDLKQKTDVNDIKKIDGSKKEVSSSIKRSTELKFDEKIDEKIDEQVTKDADETKQNVTINVSVQRLREAFQKASKRKQQMQCRKENREIHSRPETLPFPKIEGFVNVISESTSEWTKMWAALKIDHIDFRQSSNSDKSEQIIPIEGLQLQPSVWDTNRLLAFKVIRNNKVEVIMEKNNYPA</sequence>
<dbReference type="Proteomes" id="UP000014500">
    <property type="component" value="Unassembled WGS sequence"/>
</dbReference>
<evidence type="ECO:0000256" key="1">
    <source>
        <dbReference type="SAM" id="MobiDB-lite"/>
    </source>
</evidence>
<dbReference type="Gene3D" id="2.30.29.30">
    <property type="entry name" value="Pleckstrin-homology domain (PH domain)/Phosphotyrosine-binding domain (PTB)"/>
    <property type="match status" value="1"/>
</dbReference>
<dbReference type="SUPFAM" id="SSF50729">
    <property type="entry name" value="PH domain-like"/>
    <property type="match status" value="1"/>
</dbReference>
<organism evidence="3 4">
    <name type="scientific">Strigamia maritima</name>
    <name type="common">European centipede</name>
    <name type="synonym">Geophilus maritimus</name>
    <dbReference type="NCBI Taxonomy" id="126957"/>
    <lineage>
        <taxon>Eukaryota</taxon>
        <taxon>Metazoa</taxon>
        <taxon>Ecdysozoa</taxon>
        <taxon>Arthropoda</taxon>
        <taxon>Myriapoda</taxon>
        <taxon>Chilopoda</taxon>
        <taxon>Pleurostigmophora</taxon>
        <taxon>Geophilomorpha</taxon>
        <taxon>Linotaeniidae</taxon>
        <taxon>Strigamia</taxon>
    </lineage>
</organism>
<dbReference type="AlphaFoldDB" id="T1IL70"/>
<protein>
    <recommendedName>
        <fullName evidence="2">PH domain-containing protein</fullName>
    </recommendedName>
</protein>
<keyword evidence="4" id="KW-1185">Reference proteome</keyword>
<dbReference type="EnsemblMetazoa" id="SMAR001690-RA">
    <property type="protein sequence ID" value="SMAR001690-PA"/>
    <property type="gene ID" value="SMAR001690"/>
</dbReference>
<dbReference type="InterPro" id="IPR011993">
    <property type="entry name" value="PH-like_dom_sf"/>
</dbReference>
<reference evidence="4" key="1">
    <citation type="submission" date="2011-05" db="EMBL/GenBank/DDBJ databases">
        <authorList>
            <person name="Richards S.R."/>
            <person name="Qu J."/>
            <person name="Jiang H."/>
            <person name="Jhangiani S.N."/>
            <person name="Agravi P."/>
            <person name="Goodspeed R."/>
            <person name="Gross S."/>
            <person name="Mandapat C."/>
            <person name="Jackson L."/>
            <person name="Mathew T."/>
            <person name="Pu L."/>
            <person name="Thornton R."/>
            <person name="Saada N."/>
            <person name="Wilczek-Boney K.B."/>
            <person name="Lee S."/>
            <person name="Kovar C."/>
            <person name="Wu Y."/>
            <person name="Scherer S.E."/>
            <person name="Worley K.C."/>
            <person name="Muzny D.M."/>
            <person name="Gibbs R."/>
        </authorList>
    </citation>
    <scope>NUCLEOTIDE SEQUENCE</scope>
    <source>
        <strain evidence="4">Brora</strain>
    </source>
</reference>
<dbReference type="InterPro" id="IPR001849">
    <property type="entry name" value="PH_domain"/>
</dbReference>
<dbReference type="PROSITE" id="PS50003">
    <property type="entry name" value="PH_DOMAIN"/>
    <property type="match status" value="1"/>
</dbReference>